<evidence type="ECO:0000313" key="1">
    <source>
        <dbReference type="EMBL" id="KAK4791814.1"/>
    </source>
</evidence>
<proteinExistence type="predicted"/>
<gene>
    <name evidence="1" type="ORF">SAY86_032227</name>
</gene>
<keyword evidence="2" id="KW-1185">Reference proteome</keyword>
<dbReference type="EMBL" id="JAXQNO010000009">
    <property type="protein sequence ID" value="KAK4791814.1"/>
    <property type="molecule type" value="Genomic_DNA"/>
</dbReference>
<dbReference type="Proteomes" id="UP001346149">
    <property type="component" value="Unassembled WGS sequence"/>
</dbReference>
<organism evidence="1 2">
    <name type="scientific">Trapa natans</name>
    <name type="common">Water chestnut</name>
    <dbReference type="NCBI Taxonomy" id="22666"/>
    <lineage>
        <taxon>Eukaryota</taxon>
        <taxon>Viridiplantae</taxon>
        <taxon>Streptophyta</taxon>
        <taxon>Embryophyta</taxon>
        <taxon>Tracheophyta</taxon>
        <taxon>Spermatophyta</taxon>
        <taxon>Magnoliopsida</taxon>
        <taxon>eudicotyledons</taxon>
        <taxon>Gunneridae</taxon>
        <taxon>Pentapetalae</taxon>
        <taxon>rosids</taxon>
        <taxon>malvids</taxon>
        <taxon>Myrtales</taxon>
        <taxon>Lythraceae</taxon>
        <taxon>Trapa</taxon>
    </lineage>
</organism>
<name>A0AAN7LU20_TRANT</name>
<dbReference type="AlphaFoldDB" id="A0AAN7LU20"/>
<comment type="caution">
    <text evidence="1">The sequence shown here is derived from an EMBL/GenBank/DDBJ whole genome shotgun (WGS) entry which is preliminary data.</text>
</comment>
<protein>
    <submittedName>
        <fullName evidence="1">Uncharacterized protein</fullName>
    </submittedName>
</protein>
<accession>A0AAN7LU20</accession>
<sequence>MGLLLGTGGACAGHEGVEDMLILQLEEKWKGKEKSLRMCTRNRKLREEGVAWHRAHLGRTNNMKMG</sequence>
<evidence type="ECO:0000313" key="2">
    <source>
        <dbReference type="Proteomes" id="UP001346149"/>
    </source>
</evidence>
<reference evidence="1 2" key="1">
    <citation type="journal article" date="2023" name="Hortic Res">
        <title>Pangenome of water caltrop reveals structural variations and asymmetric subgenome divergence after allopolyploidization.</title>
        <authorList>
            <person name="Zhang X."/>
            <person name="Chen Y."/>
            <person name="Wang L."/>
            <person name="Yuan Y."/>
            <person name="Fang M."/>
            <person name="Shi L."/>
            <person name="Lu R."/>
            <person name="Comes H.P."/>
            <person name="Ma Y."/>
            <person name="Chen Y."/>
            <person name="Huang G."/>
            <person name="Zhou Y."/>
            <person name="Zheng Z."/>
            <person name="Qiu Y."/>
        </authorList>
    </citation>
    <scope>NUCLEOTIDE SEQUENCE [LARGE SCALE GENOMIC DNA]</scope>
    <source>
        <strain evidence="1">F231</strain>
    </source>
</reference>